<sequence>MSLTLLQGYSSAEEEPAEEQEEGFQSSEEEGEARLPLLAMRKGNTSLRGRTGALRGFELSLRLPESPIQFLASFRPRRLLRGSSRYPSSFLGFCFLEVSGPPDFLNNSVEALSAEPRDPHRETGRRGHVGRKLRREKDLPVGVVVEAKPQLVGIRERVRSDLDGGQAPQEGPGIVNPGEGKRVITAANPEPEDAAELLRMCIQCGVPKTYTHSRGMICPICGDRPPAEPGAVRERKGSTIKDKEKSKRMRGQSSHATWKSETEMHLRQQFD</sequence>
<dbReference type="EMBL" id="LR743596">
    <property type="protein sequence ID" value="CAA2625705.1"/>
    <property type="molecule type" value="Genomic_DNA"/>
</dbReference>
<feature type="compositionally biased region" description="Acidic residues" evidence="1">
    <location>
        <begin position="12"/>
        <end position="31"/>
    </location>
</feature>
<dbReference type="Proteomes" id="UP001189122">
    <property type="component" value="Unassembled WGS sequence"/>
</dbReference>
<evidence type="ECO:0000313" key="2">
    <source>
        <dbReference type="EMBL" id="CAA2625705.1"/>
    </source>
</evidence>
<gene>
    <name evidence="2" type="ORF">SI7747_09011443</name>
</gene>
<feature type="region of interest" description="Disordered" evidence="1">
    <location>
        <begin position="222"/>
        <end position="271"/>
    </location>
</feature>
<protein>
    <submittedName>
        <fullName evidence="2">Uncharacterized protein</fullName>
    </submittedName>
</protein>
<feature type="region of interest" description="Disordered" evidence="1">
    <location>
        <begin position="162"/>
        <end position="181"/>
    </location>
</feature>
<dbReference type="PANTHER" id="PTHR35321">
    <property type="entry name" value="OS02G0753200 PROTEIN"/>
    <property type="match status" value="1"/>
</dbReference>
<evidence type="ECO:0000313" key="3">
    <source>
        <dbReference type="Proteomes" id="UP001189122"/>
    </source>
</evidence>
<accession>A0A7I8J4S9</accession>
<keyword evidence="3" id="KW-1185">Reference proteome</keyword>
<feature type="region of interest" description="Disordered" evidence="1">
    <location>
        <begin position="1"/>
        <end position="31"/>
    </location>
</feature>
<dbReference type="EMBL" id="CACRZD030000009">
    <property type="protein sequence ID" value="CAA6665054.1"/>
    <property type="molecule type" value="Genomic_DNA"/>
</dbReference>
<feature type="compositionally biased region" description="Polar residues" evidence="1">
    <location>
        <begin position="1"/>
        <end position="10"/>
    </location>
</feature>
<feature type="compositionally biased region" description="Basic and acidic residues" evidence="1">
    <location>
        <begin position="258"/>
        <end position="271"/>
    </location>
</feature>
<proteinExistence type="predicted"/>
<organism evidence="2">
    <name type="scientific">Spirodela intermedia</name>
    <name type="common">Intermediate duckweed</name>
    <dbReference type="NCBI Taxonomy" id="51605"/>
    <lineage>
        <taxon>Eukaryota</taxon>
        <taxon>Viridiplantae</taxon>
        <taxon>Streptophyta</taxon>
        <taxon>Embryophyta</taxon>
        <taxon>Tracheophyta</taxon>
        <taxon>Spermatophyta</taxon>
        <taxon>Magnoliopsida</taxon>
        <taxon>Liliopsida</taxon>
        <taxon>Araceae</taxon>
        <taxon>Lemnoideae</taxon>
        <taxon>Spirodela</taxon>
    </lineage>
</organism>
<feature type="compositionally biased region" description="Basic and acidic residues" evidence="1">
    <location>
        <begin position="231"/>
        <end position="245"/>
    </location>
</feature>
<dbReference type="InterPro" id="IPR040306">
    <property type="entry name" value="Os02g0753200-like"/>
</dbReference>
<dbReference type="AlphaFoldDB" id="A0A7I8J4S9"/>
<evidence type="ECO:0000256" key="1">
    <source>
        <dbReference type="SAM" id="MobiDB-lite"/>
    </source>
</evidence>
<name>A0A7I8J4S9_SPIIN</name>
<dbReference type="PANTHER" id="PTHR35321:SF1">
    <property type="entry name" value="OS02G0753200 PROTEIN"/>
    <property type="match status" value="1"/>
</dbReference>
<reference evidence="2 3" key="1">
    <citation type="submission" date="2019-12" db="EMBL/GenBank/DDBJ databases">
        <authorList>
            <person name="Scholz U."/>
            <person name="Mascher M."/>
            <person name="Fiebig A."/>
        </authorList>
    </citation>
    <scope>NUCLEOTIDE SEQUENCE</scope>
</reference>